<evidence type="ECO:0000313" key="2">
    <source>
        <dbReference type="Proteomes" id="UP000886752"/>
    </source>
</evidence>
<name>A0A9D1PW12_9BACT</name>
<dbReference type="InterPro" id="IPR009057">
    <property type="entry name" value="Homeodomain-like_sf"/>
</dbReference>
<protein>
    <submittedName>
        <fullName evidence="1">Helix-turn-helix domain-containing protein</fullName>
    </submittedName>
</protein>
<reference evidence="1" key="1">
    <citation type="journal article" date="2021" name="PeerJ">
        <title>Extensive microbial diversity within the chicken gut microbiome revealed by metagenomics and culture.</title>
        <authorList>
            <person name="Gilroy R."/>
            <person name="Ravi A."/>
            <person name="Getino M."/>
            <person name="Pursley I."/>
            <person name="Horton D.L."/>
            <person name="Alikhan N.F."/>
            <person name="Baker D."/>
            <person name="Gharbi K."/>
            <person name="Hall N."/>
            <person name="Watson M."/>
            <person name="Adriaenssens E.M."/>
            <person name="Foster-Nyarko E."/>
            <person name="Jarju S."/>
            <person name="Secka A."/>
            <person name="Antonio M."/>
            <person name="Oren A."/>
            <person name="Chaudhuri R.R."/>
            <person name="La Ragione R."/>
            <person name="Hildebrand F."/>
            <person name="Pallen M.J."/>
        </authorList>
    </citation>
    <scope>NUCLEOTIDE SEQUENCE</scope>
    <source>
        <strain evidence="1">ChiHecec2B26-446</strain>
    </source>
</reference>
<proteinExistence type="predicted"/>
<dbReference type="EMBL" id="DXHV01000033">
    <property type="protein sequence ID" value="HIW00116.1"/>
    <property type="molecule type" value="Genomic_DNA"/>
</dbReference>
<dbReference type="AlphaFoldDB" id="A0A9D1PW12"/>
<accession>A0A9D1PW12</accession>
<sequence>MPRRSKPLICSEELKNQLLELVNDSHTEPRLLERCRIILACIGPHRADLVAQELGVNVCTVLKWRERFRKLGLEGLQDGKRSGRPVIYGEEVEARIHAKLAETPPDGQDRWDGRSLARALGISADAVWRYARKHNILLARKRLRTTGGSSGKS</sequence>
<dbReference type="Proteomes" id="UP000886752">
    <property type="component" value="Unassembled WGS sequence"/>
</dbReference>
<dbReference type="SUPFAM" id="SSF46689">
    <property type="entry name" value="Homeodomain-like"/>
    <property type="match status" value="1"/>
</dbReference>
<reference evidence="1" key="2">
    <citation type="submission" date="2021-04" db="EMBL/GenBank/DDBJ databases">
        <authorList>
            <person name="Gilroy R."/>
        </authorList>
    </citation>
    <scope>NUCLEOTIDE SEQUENCE</scope>
    <source>
        <strain evidence="1">ChiHecec2B26-446</strain>
    </source>
</reference>
<organism evidence="1 2">
    <name type="scientific">Candidatus Desulfovibrio intestinipullorum</name>
    <dbReference type="NCBI Taxonomy" id="2838536"/>
    <lineage>
        <taxon>Bacteria</taxon>
        <taxon>Pseudomonadati</taxon>
        <taxon>Thermodesulfobacteriota</taxon>
        <taxon>Desulfovibrionia</taxon>
        <taxon>Desulfovibrionales</taxon>
        <taxon>Desulfovibrionaceae</taxon>
        <taxon>Desulfovibrio</taxon>
    </lineage>
</organism>
<gene>
    <name evidence="1" type="ORF">H9894_02880</name>
</gene>
<dbReference type="Pfam" id="PF13565">
    <property type="entry name" value="HTH_32"/>
    <property type="match status" value="1"/>
</dbReference>
<comment type="caution">
    <text evidence="1">The sequence shown here is derived from an EMBL/GenBank/DDBJ whole genome shotgun (WGS) entry which is preliminary data.</text>
</comment>
<evidence type="ECO:0000313" key="1">
    <source>
        <dbReference type="EMBL" id="HIW00116.1"/>
    </source>
</evidence>